<dbReference type="AlphaFoldDB" id="A0A4Y8LM09"/>
<name>A0A4Y8LM09_9BACL</name>
<keyword evidence="3" id="KW-1185">Reference proteome</keyword>
<organism evidence="2 3">
    <name type="scientific">Jeotgalibacillus salarius</name>
    <dbReference type="NCBI Taxonomy" id="546023"/>
    <lineage>
        <taxon>Bacteria</taxon>
        <taxon>Bacillati</taxon>
        <taxon>Bacillota</taxon>
        <taxon>Bacilli</taxon>
        <taxon>Bacillales</taxon>
        <taxon>Caryophanaceae</taxon>
        <taxon>Jeotgalibacillus</taxon>
    </lineage>
</organism>
<sequence>MRTFYHFVLKYREPAPRNNKETLANKIYEDNSFPRRSSDYNEISQYIETTDDYFSLAVVFDDLWEEYRTVIK</sequence>
<dbReference type="Pfam" id="PF06855">
    <property type="entry name" value="YozE_SAM_like"/>
    <property type="match status" value="1"/>
</dbReference>
<dbReference type="Gene3D" id="1.10.150.260">
    <property type="entry name" value="YozE SAM-like"/>
    <property type="match status" value="1"/>
</dbReference>
<dbReference type="SUPFAM" id="SSF140652">
    <property type="entry name" value="YozE-like"/>
    <property type="match status" value="1"/>
</dbReference>
<accession>A0A4Y8LM09</accession>
<dbReference type="Proteomes" id="UP000297776">
    <property type="component" value="Unassembled WGS sequence"/>
</dbReference>
<evidence type="ECO:0000313" key="2">
    <source>
        <dbReference type="EMBL" id="TFE03013.1"/>
    </source>
</evidence>
<comment type="caution">
    <text evidence="2">The sequence shown here is derived from an EMBL/GenBank/DDBJ whole genome shotgun (WGS) entry which is preliminary data.</text>
</comment>
<dbReference type="EMBL" id="SORX01000002">
    <property type="protein sequence ID" value="TFE03013.1"/>
    <property type="molecule type" value="Genomic_DNA"/>
</dbReference>
<feature type="domain" description="YozE SAM-like" evidence="1">
    <location>
        <begin position="3"/>
        <end position="68"/>
    </location>
</feature>
<proteinExistence type="predicted"/>
<dbReference type="OrthoDB" id="2242851at2"/>
<evidence type="ECO:0000313" key="3">
    <source>
        <dbReference type="Proteomes" id="UP000297776"/>
    </source>
</evidence>
<dbReference type="InterPro" id="IPR023089">
    <property type="entry name" value="YozE_SAM-like"/>
</dbReference>
<dbReference type="InterPro" id="IPR036806">
    <property type="entry name" value="YozE_SAM-like_sf"/>
</dbReference>
<dbReference type="NCBIfam" id="NF010193">
    <property type="entry name" value="PRK13672.1"/>
    <property type="match status" value="1"/>
</dbReference>
<evidence type="ECO:0000259" key="1">
    <source>
        <dbReference type="Pfam" id="PF06855"/>
    </source>
</evidence>
<dbReference type="RefSeq" id="WP_134379981.1">
    <property type="nucleotide sequence ID" value="NZ_SORX01000002.1"/>
</dbReference>
<protein>
    <recommendedName>
        <fullName evidence="1">YozE SAM-like domain-containing protein</fullName>
    </recommendedName>
</protein>
<reference evidence="2 3" key="1">
    <citation type="submission" date="2019-03" db="EMBL/GenBank/DDBJ databases">
        <authorList>
            <person name="Yang Y."/>
        </authorList>
    </citation>
    <scope>NUCLEOTIDE SEQUENCE [LARGE SCALE GENOMIC DNA]</scope>
    <source>
        <strain evidence="2 3">ASL-1</strain>
    </source>
</reference>
<gene>
    <name evidence="2" type="ORF">E2626_04160</name>
</gene>